<feature type="region of interest" description="Disordered" evidence="1">
    <location>
        <begin position="54"/>
        <end position="83"/>
    </location>
</feature>
<dbReference type="EMBL" id="CP021744">
    <property type="protein sequence ID" value="ARZ68747.1"/>
    <property type="molecule type" value="Genomic_DNA"/>
</dbReference>
<dbReference type="AlphaFoldDB" id="A0A1Z2L382"/>
<evidence type="ECO:0000259" key="2">
    <source>
        <dbReference type="SMART" id="SM00942"/>
    </source>
</evidence>
<sequence length="329" mass="34767">MTHPTPIQRPRTTAPPPEGDGPAEPLTADLANLHLLAAALDCAGRGWPVIPLHPRAKRPAGHPERSCPHTGRCASGHRTPEQRATTDPDLIHAAWARHPYNVGVATGPAGLLVIDLDLPKPEEPEGTPDGATSLKALCVRAGKSLPATYRVRTPSGGCHLYFAAPPGVRLKCSAGRLGKHIDTRAWGGYVVAPHSITPQGAYEITDPAPVAALPRWVAALLLEPPEPAAPPVIRLVRDGTRAARTALERECAIVAAARKGGESGRNNTLHRSTCKVARFVAWGDIDQHTVEEAIQGAGESAGLPAAECRTTIRSAMDWILTHATPRPSA</sequence>
<organism evidence="4 5">
    <name type="scientific">Streptomyces albireticuli</name>
    <dbReference type="NCBI Taxonomy" id="1940"/>
    <lineage>
        <taxon>Bacteria</taxon>
        <taxon>Bacillati</taxon>
        <taxon>Actinomycetota</taxon>
        <taxon>Actinomycetes</taxon>
        <taxon>Kitasatosporales</taxon>
        <taxon>Streptomycetaceae</taxon>
        <taxon>Streptomyces</taxon>
    </lineage>
</organism>
<dbReference type="SMART" id="SM00943">
    <property type="entry name" value="Prim-Pol"/>
    <property type="match status" value="1"/>
</dbReference>
<dbReference type="CDD" id="cd04859">
    <property type="entry name" value="Prim_Pol"/>
    <property type="match status" value="1"/>
</dbReference>
<feature type="region of interest" description="Disordered" evidence="1">
    <location>
        <begin position="1"/>
        <end position="25"/>
    </location>
</feature>
<dbReference type="SUPFAM" id="SSF56747">
    <property type="entry name" value="Prim-pol domain"/>
    <property type="match status" value="1"/>
</dbReference>
<feature type="domain" description="Primase C-terminal 1" evidence="2">
    <location>
        <begin position="254"/>
        <end position="321"/>
    </location>
</feature>
<dbReference type="Pfam" id="PF09250">
    <property type="entry name" value="Prim-Pol"/>
    <property type="match status" value="1"/>
</dbReference>
<feature type="domain" description="DNA primase/polymerase bifunctional N-terminal" evidence="3">
    <location>
        <begin position="39"/>
        <end position="217"/>
    </location>
</feature>
<proteinExistence type="predicted"/>
<name>A0A1Z2L382_9ACTN</name>
<dbReference type="InterPro" id="IPR014820">
    <property type="entry name" value="PriCT_1"/>
</dbReference>
<accession>A0A1Z2L382</accession>
<evidence type="ECO:0000259" key="3">
    <source>
        <dbReference type="SMART" id="SM00943"/>
    </source>
</evidence>
<dbReference type="OrthoDB" id="3218228at2"/>
<evidence type="ECO:0000313" key="5">
    <source>
        <dbReference type="Proteomes" id="UP000195755"/>
    </source>
</evidence>
<dbReference type="InterPro" id="IPR015330">
    <property type="entry name" value="DNA_primase/pol_bifunc_N"/>
</dbReference>
<dbReference type="KEGG" id="salj:SMD11_3103"/>
<reference evidence="4 5" key="1">
    <citation type="submission" date="2017-06" db="EMBL/GenBank/DDBJ databases">
        <title>Streptomyces albireticuli Genome sequencing and assembly.</title>
        <authorList>
            <person name="Wang Y."/>
            <person name="Du B."/>
            <person name="Ding Y."/>
            <person name="Liu H."/>
            <person name="Hou Q."/>
            <person name="Liu K."/>
            <person name="Yao L."/>
            <person name="Wang C."/>
        </authorList>
    </citation>
    <scope>NUCLEOTIDE SEQUENCE [LARGE SCALE GENOMIC DNA]</scope>
    <source>
        <strain evidence="4 5">MDJK11</strain>
    </source>
</reference>
<gene>
    <name evidence="4" type="ORF">SMD11_3103</name>
</gene>
<protein>
    <submittedName>
        <fullName evidence="4">DNA primase</fullName>
    </submittedName>
</protein>
<dbReference type="Proteomes" id="UP000195755">
    <property type="component" value="Chromosome"/>
</dbReference>
<evidence type="ECO:0000256" key="1">
    <source>
        <dbReference type="SAM" id="MobiDB-lite"/>
    </source>
</evidence>
<dbReference type="SMART" id="SM00942">
    <property type="entry name" value="PriCT_1"/>
    <property type="match status" value="1"/>
</dbReference>
<evidence type="ECO:0000313" key="4">
    <source>
        <dbReference type="EMBL" id="ARZ68747.1"/>
    </source>
</evidence>
<dbReference type="RefSeq" id="WP_087926987.1">
    <property type="nucleotide sequence ID" value="NZ_CP021744.1"/>
</dbReference>